<dbReference type="SMART" id="SM00382">
    <property type="entry name" value="AAA"/>
    <property type="match status" value="1"/>
</dbReference>
<dbReference type="Pfam" id="PF00005">
    <property type="entry name" value="ABC_tran"/>
    <property type="match status" value="1"/>
</dbReference>
<evidence type="ECO:0000256" key="8">
    <source>
        <dbReference type="SAM" id="Phobius"/>
    </source>
</evidence>
<keyword evidence="2" id="KW-0813">Transport</keyword>
<dbReference type="InterPro" id="IPR036640">
    <property type="entry name" value="ABC1_TM_sf"/>
</dbReference>
<dbReference type="CDD" id="cd03223">
    <property type="entry name" value="ABCD_peroxisomal_ALDP"/>
    <property type="match status" value="1"/>
</dbReference>
<dbReference type="SUPFAM" id="SSF52540">
    <property type="entry name" value="P-loop containing nucleoside triphosphate hydrolases"/>
    <property type="match status" value="1"/>
</dbReference>
<dbReference type="GO" id="GO:0016887">
    <property type="term" value="F:ATP hydrolysis activity"/>
    <property type="evidence" value="ECO:0007669"/>
    <property type="project" value="InterPro"/>
</dbReference>
<dbReference type="EMBL" id="VMBG01000001">
    <property type="protein sequence ID" value="TSJ78335.1"/>
    <property type="molecule type" value="Genomic_DNA"/>
</dbReference>
<dbReference type="PANTHER" id="PTHR11384">
    <property type="entry name" value="ATP-BINDING CASSETTE, SUB-FAMILY D MEMBER"/>
    <property type="match status" value="1"/>
</dbReference>
<dbReference type="InterPro" id="IPR050835">
    <property type="entry name" value="ABC_transporter_sub-D"/>
</dbReference>
<evidence type="ECO:0000256" key="2">
    <source>
        <dbReference type="ARBA" id="ARBA00022448"/>
    </source>
</evidence>
<keyword evidence="6 8" id="KW-1133">Transmembrane helix</keyword>
<dbReference type="PROSITE" id="PS50929">
    <property type="entry name" value="ABC_TM1F"/>
    <property type="match status" value="1"/>
</dbReference>
<dbReference type="Proteomes" id="UP000315648">
    <property type="component" value="Unassembled WGS sequence"/>
</dbReference>
<dbReference type="SUPFAM" id="SSF90123">
    <property type="entry name" value="ABC transporter transmembrane region"/>
    <property type="match status" value="1"/>
</dbReference>
<protein>
    <submittedName>
        <fullName evidence="11">ABC transporter ATP-binding protein/permease</fullName>
    </submittedName>
</protein>
<dbReference type="GO" id="GO:0140359">
    <property type="term" value="F:ABC-type transporter activity"/>
    <property type="evidence" value="ECO:0007669"/>
    <property type="project" value="InterPro"/>
</dbReference>
<dbReference type="GO" id="GO:0005524">
    <property type="term" value="F:ATP binding"/>
    <property type="evidence" value="ECO:0007669"/>
    <property type="project" value="UniProtKB-KW"/>
</dbReference>
<gene>
    <name evidence="11" type="ORF">FPL22_03245</name>
</gene>
<evidence type="ECO:0000259" key="9">
    <source>
        <dbReference type="PROSITE" id="PS50893"/>
    </source>
</evidence>
<dbReference type="OrthoDB" id="9810134at2"/>
<proteinExistence type="predicted"/>
<dbReference type="GO" id="GO:0005886">
    <property type="term" value="C:plasma membrane"/>
    <property type="evidence" value="ECO:0007669"/>
    <property type="project" value="UniProtKB-SubCell"/>
</dbReference>
<evidence type="ECO:0000313" key="12">
    <source>
        <dbReference type="Proteomes" id="UP000315648"/>
    </source>
</evidence>
<feature type="domain" description="ABC transporter" evidence="9">
    <location>
        <begin position="401"/>
        <end position="614"/>
    </location>
</feature>
<feature type="transmembrane region" description="Helical" evidence="8">
    <location>
        <begin position="29"/>
        <end position="49"/>
    </location>
</feature>
<evidence type="ECO:0000256" key="5">
    <source>
        <dbReference type="ARBA" id="ARBA00022840"/>
    </source>
</evidence>
<dbReference type="InterPro" id="IPR003439">
    <property type="entry name" value="ABC_transporter-like_ATP-bd"/>
</dbReference>
<dbReference type="RefSeq" id="WP_144228676.1">
    <property type="nucleotide sequence ID" value="NZ_CBCRVV010000003.1"/>
</dbReference>
<dbReference type="Gene3D" id="1.20.1560.10">
    <property type="entry name" value="ABC transporter type 1, transmembrane domain"/>
    <property type="match status" value="1"/>
</dbReference>
<evidence type="ECO:0000256" key="6">
    <source>
        <dbReference type="ARBA" id="ARBA00022989"/>
    </source>
</evidence>
<organism evidence="11 12">
    <name type="scientific">Rariglobus hedericola</name>
    <dbReference type="NCBI Taxonomy" id="2597822"/>
    <lineage>
        <taxon>Bacteria</taxon>
        <taxon>Pseudomonadati</taxon>
        <taxon>Verrucomicrobiota</taxon>
        <taxon>Opitutia</taxon>
        <taxon>Opitutales</taxon>
        <taxon>Opitutaceae</taxon>
        <taxon>Rariglobus</taxon>
    </lineage>
</organism>
<evidence type="ECO:0000256" key="4">
    <source>
        <dbReference type="ARBA" id="ARBA00022741"/>
    </source>
</evidence>
<keyword evidence="3 8" id="KW-0812">Transmembrane</keyword>
<sequence>MAVPPTFFSRLKTFWTLARPFWVSEEKKSAWVLLSAVITLTIAQNWIGIRLSYWNRSFFDTVQRGDYGYFVHLGGVMIALIFLSITFWLAEDYLFSSLKIRWRRWMTARFLDQWLGDRAHYLGQLDSAHGDNPDQRISEDIRSFVFTSLDLLMQLLSALIGFIAFVVILWTLSEGPPTPLGQQPPVNLPDKFMWLQPAYLTLWSAYETSMAFITSIPGHLVWFCFLYSWLGSWLVNKVGRPIIGLAYEQEKLEADFRFGLIRLRENSESTALIEGESAERRTLGAHFARIVGNFNARLIKQVHLNAFKAVYFRLSDSVPLLLSAPRFFAGTISLGQLTQLTGAFGRVQSCLNVFINSYETIAGWWAVTERLDGFVRGIEHAQELRATQSRIYSSGERGTQLVVSDLALFRPDGKPLLAPVNFTLTPGDSVLITGPSGCGKSTLLRALAGLWPYEQGFVHLPAPFRCMVMPQRPYLPIGTLRAAVCYPEPPEKFTDEAVRTALALAQVPSLAARIDEDAHWSQRLSGGEQQRVALARIFLLKPDWLFLDEATSAMDEAAEHAFYMSLRATLPNVSYLTIAHRSTLRAVHARHFSILTHEDGTHHLTEVNNAMANW</sequence>
<evidence type="ECO:0000256" key="1">
    <source>
        <dbReference type="ARBA" id="ARBA00004651"/>
    </source>
</evidence>
<keyword evidence="7 8" id="KW-0472">Membrane</keyword>
<evidence type="ECO:0000256" key="7">
    <source>
        <dbReference type="ARBA" id="ARBA00023136"/>
    </source>
</evidence>
<dbReference type="InterPro" id="IPR003593">
    <property type="entry name" value="AAA+_ATPase"/>
</dbReference>
<evidence type="ECO:0000313" key="11">
    <source>
        <dbReference type="EMBL" id="TSJ78335.1"/>
    </source>
</evidence>
<keyword evidence="12" id="KW-1185">Reference proteome</keyword>
<feature type="transmembrane region" description="Helical" evidence="8">
    <location>
        <begin position="210"/>
        <end position="230"/>
    </location>
</feature>
<feature type="transmembrane region" description="Helical" evidence="8">
    <location>
        <begin position="69"/>
        <end position="90"/>
    </location>
</feature>
<keyword evidence="5 11" id="KW-0067">ATP-binding</keyword>
<dbReference type="InterPro" id="IPR011527">
    <property type="entry name" value="ABC1_TM_dom"/>
</dbReference>
<evidence type="ECO:0000256" key="3">
    <source>
        <dbReference type="ARBA" id="ARBA00022692"/>
    </source>
</evidence>
<dbReference type="Gene3D" id="3.40.50.300">
    <property type="entry name" value="P-loop containing nucleotide triphosphate hydrolases"/>
    <property type="match status" value="1"/>
</dbReference>
<dbReference type="InterPro" id="IPR017871">
    <property type="entry name" value="ABC_transporter-like_CS"/>
</dbReference>
<comment type="subcellular location">
    <subcellularLocation>
        <location evidence="1">Cell membrane</location>
        <topology evidence="1">Multi-pass membrane protein</topology>
    </subcellularLocation>
</comment>
<dbReference type="PANTHER" id="PTHR11384:SF59">
    <property type="entry name" value="LYSOSOMAL COBALAMIN TRANSPORTER ABCD4"/>
    <property type="match status" value="1"/>
</dbReference>
<dbReference type="PROSITE" id="PS50893">
    <property type="entry name" value="ABC_TRANSPORTER_2"/>
    <property type="match status" value="1"/>
</dbReference>
<evidence type="ECO:0000259" key="10">
    <source>
        <dbReference type="PROSITE" id="PS50929"/>
    </source>
</evidence>
<reference evidence="11 12" key="1">
    <citation type="submission" date="2019-07" db="EMBL/GenBank/DDBJ databases">
        <title>Description of 53C-WASEF.</title>
        <authorList>
            <person name="Pitt A."/>
            <person name="Hahn M.W."/>
        </authorList>
    </citation>
    <scope>NUCLEOTIDE SEQUENCE [LARGE SCALE GENOMIC DNA]</scope>
    <source>
        <strain evidence="11 12">53C-WASEF</strain>
    </source>
</reference>
<comment type="caution">
    <text evidence="11">The sequence shown here is derived from an EMBL/GenBank/DDBJ whole genome shotgun (WGS) entry which is preliminary data.</text>
</comment>
<feature type="transmembrane region" description="Helical" evidence="8">
    <location>
        <begin position="151"/>
        <end position="172"/>
    </location>
</feature>
<dbReference type="InterPro" id="IPR027417">
    <property type="entry name" value="P-loop_NTPase"/>
</dbReference>
<dbReference type="AlphaFoldDB" id="A0A556QNW4"/>
<keyword evidence="4" id="KW-0547">Nucleotide-binding</keyword>
<feature type="domain" description="ABC transmembrane type-1" evidence="10">
    <location>
        <begin position="36"/>
        <end position="363"/>
    </location>
</feature>
<accession>A0A556QNW4</accession>
<name>A0A556QNW4_9BACT</name>
<dbReference type="PROSITE" id="PS00211">
    <property type="entry name" value="ABC_TRANSPORTER_1"/>
    <property type="match status" value="1"/>
</dbReference>
<dbReference type="Pfam" id="PF06472">
    <property type="entry name" value="ABC_membrane_2"/>
    <property type="match status" value="1"/>
</dbReference>